<dbReference type="PROSITE" id="PS51153">
    <property type="entry name" value="RPW8"/>
    <property type="match status" value="1"/>
</dbReference>
<evidence type="ECO:0000313" key="2">
    <source>
        <dbReference type="EMBL" id="KAJ6366950.1"/>
    </source>
</evidence>
<dbReference type="EMBL" id="JAPFFI010000014">
    <property type="protein sequence ID" value="KAJ6366950.1"/>
    <property type="molecule type" value="Genomic_DNA"/>
</dbReference>
<dbReference type="Proteomes" id="UP001141253">
    <property type="component" value="Chromosome 7"/>
</dbReference>
<evidence type="ECO:0000313" key="3">
    <source>
        <dbReference type="Proteomes" id="UP001141253"/>
    </source>
</evidence>
<organism evidence="2 3">
    <name type="scientific">Salix suchowensis</name>
    <dbReference type="NCBI Taxonomy" id="1278906"/>
    <lineage>
        <taxon>Eukaryota</taxon>
        <taxon>Viridiplantae</taxon>
        <taxon>Streptophyta</taxon>
        <taxon>Embryophyta</taxon>
        <taxon>Tracheophyta</taxon>
        <taxon>Spermatophyta</taxon>
        <taxon>Magnoliopsida</taxon>
        <taxon>eudicotyledons</taxon>
        <taxon>Gunneridae</taxon>
        <taxon>Pentapetalae</taxon>
        <taxon>rosids</taxon>
        <taxon>fabids</taxon>
        <taxon>Malpighiales</taxon>
        <taxon>Salicaceae</taxon>
        <taxon>Saliceae</taxon>
        <taxon>Salix</taxon>
    </lineage>
</organism>
<feature type="domain" description="RPW8" evidence="1">
    <location>
        <begin position="4"/>
        <end position="154"/>
    </location>
</feature>
<dbReference type="Pfam" id="PF05659">
    <property type="entry name" value="RPW8"/>
    <property type="match status" value="1"/>
</dbReference>
<reference evidence="2" key="1">
    <citation type="submission" date="2022-10" db="EMBL/GenBank/DDBJ databases">
        <authorList>
            <person name="Hyden B.L."/>
            <person name="Feng K."/>
            <person name="Yates T."/>
            <person name="Jawdy S."/>
            <person name="Smart L.B."/>
            <person name="Muchero W."/>
        </authorList>
    </citation>
    <scope>NUCLEOTIDE SEQUENCE</scope>
    <source>
        <tissue evidence="2">Shoot tip</tissue>
    </source>
</reference>
<gene>
    <name evidence="2" type="ORF">OIU77_003351</name>
</gene>
<proteinExistence type="predicted"/>
<dbReference type="InterPro" id="IPR008808">
    <property type="entry name" value="Powdery_mildew-R_dom"/>
</dbReference>
<reference evidence="2" key="2">
    <citation type="journal article" date="2023" name="Int. J. Mol. Sci.">
        <title>De Novo Assembly and Annotation of 11 Diverse Shrub Willow (Salix) Genomes Reveals Novel Gene Organization in Sex-Linked Regions.</title>
        <authorList>
            <person name="Hyden B."/>
            <person name="Feng K."/>
            <person name="Yates T.B."/>
            <person name="Jawdy S."/>
            <person name="Cereghino C."/>
            <person name="Smart L.B."/>
            <person name="Muchero W."/>
        </authorList>
    </citation>
    <scope>NUCLEOTIDE SEQUENCE</scope>
    <source>
        <tissue evidence="2">Shoot tip</tissue>
    </source>
</reference>
<name>A0ABQ9B142_9ROSI</name>
<accession>A0ABQ9B142</accession>
<comment type="caution">
    <text evidence="2">The sequence shown here is derived from an EMBL/GenBank/DDBJ whole genome shotgun (WGS) entry which is preliminary data.</text>
</comment>
<sequence length="169" mass="18932">MGGQAVVSAIAGTGFQILFSELLKMGLKVQKNNSQFKSSLERLQKMLEEMAPNITRIGSFNRELEQPKQLERLQGLLSDGKDLVLKCSKIHKYNCLKRPLYNKKLLKLEKDIRDHINIVSQFQEVADTKEILVKQNWTLVGLNNVSSGVKQLSDQVSSGVAQSSDETIS</sequence>
<keyword evidence="3" id="KW-1185">Reference proteome</keyword>
<evidence type="ECO:0000259" key="1">
    <source>
        <dbReference type="PROSITE" id="PS51153"/>
    </source>
</evidence>
<protein>
    <recommendedName>
        <fullName evidence="1">RPW8 domain-containing protein</fullName>
    </recommendedName>
</protein>